<reference evidence="2" key="1">
    <citation type="journal article" date="2022" name="Mol. Ecol. Resour.">
        <title>The genomes of chicory, endive, great burdock and yacon provide insights into Asteraceae palaeo-polyploidization history and plant inulin production.</title>
        <authorList>
            <person name="Fan W."/>
            <person name="Wang S."/>
            <person name="Wang H."/>
            <person name="Wang A."/>
            <person name="Jiang F."/>
            <person name="Liu H."/>
            <person name="Zhao H."/>
            <person name="Xu D."/>
            <person name="Zhang Y."/>
        </authorList>
    </citation>
    <scope>NUCLEOTIDE SEQUENCE [LARGE SCALE GENOMIC DNA]</scope>
    <source>
        <strain evidence="2">cv. Yunnan</strain>
    </source>
</reference>
<protein>
    <submittedName>
        <fullName evidence="1">Uncharacterized protein</fullName>
    </submittedName>
</protein>
<accession>A0ACB9FVT9</accession>
<sequence length="88" mass="9941">MSLFVLFLLFFSSSIVVSLALRLINHTESNSHNNIHLFSSETQFEKEEQSQYKKEGASFPDLLGLLRFELNLVADFGDGEKVAGFDLI</sequence>
<keyword evidence="2" id="KW-1185">Reference proteome</keyword>
<gene>
    <name evidence="1" type="ORF">L1987_49921</name>
</gene>
<dbReference type="EMBL" id="CM042033">
    <property type="protein sequence ID" value="KAI3775349.1"/>
    <property type="molecule type" value="Genomic_DNA"/>
</dbReference>
<reference evidence="1 2" key="2">
    <citation type="journal article" date="2022" name="Mol. Ecol. Resour.">
        <title>The genomes of chicory, endive, great burdock and yacon provide insights into Asteraceae paleo-polyploidization history and plant inulin production.</title>
        <authorList>
            <person name="Fan W."/>
            <person name="Wang S."/>
            <person name="Wang H."/>
            <person name="Wang A."/>
            <person name="Jiang F."/>
            <person name="Liu H."/>
            <person name="Zhao H."/>
            <person name="Xu D."/>
            <person name="Zhang Y."/>
        </authorList>
    </citation>
    <scope>NUCLEOTIDE SEQUENCE [LARGE SCALE GENOMIC DNA]</scope>
    <source>
        <strain evidence="2">cv. Yunnan</strain>
        <tissue evidence="1">Leaves</tissue>
    </source>
</reference>
<evidence type="ECO:0000313" key="1">
    <source>
        <dbReference type="EMBL" id="KAI3775349.1"/>
    </source>
</evidence>
<proteinExistence type="predicted"/>
<evidence type="ECO:0000313" key="2">
    <source>
        <dbReference type="Proteomes" id="UP001056120"/>
    </source>
</evidence>
<dbReference type="Proteomes" id="UP001056120">
    <property type="component" value="Linkage Group LG16"/>
</dbReference>
<comment type="caution">
    <text evidence="1">The sequence shown here is derived from an EMBL/GenBank/DDBJ whole genome shotgun (WGS) entry which is preliminary data.</text>
</comment>
<organism evidence="1 2">
    <name type="scientific">Smallanthus sonchifolius</name>
    <dbReference type="NCBI Taxonomy" id="185202"/>
    <lineage>
        <taxon>Eukaryota</taxon>
        <taxon>Viridiplantae</taxon>
        <taxon>Streptophyta</taxon>
        <taxon>Embryophyta</taxon>
        <taxon>Tracheophyta</taxon>
        <taxon>Spermatophyta</taxon>
        <taxon>Magnoliopsida</taxon>
        <taxon>eudicotyledons</taxon>
        <taxon>Gunneridae</taxon>
        <taxon>Pentapetalae</taxon>
        <taxon>asterids</taxon>
        <taxon>campanulids</taxon>
        <taxon>Asterales</taxon>
        <taxon>Asteraceae</taxon>
        <taxon>Asteroideae</taxon>
        <taxon>Heliantheae alliance</taxon>
        <taxon>Millerieae</taxon>
        <taxon>Smallanthus</taxon>
    </lineage>
</organism>
<name>A0ACB9FVT9_9ASTR</name>